<protein>
    <submittedName>
        <fullName evidence="2">Transposase, mutator type</fullName>
    </submittedName>
</protein>
<accession>A0A699IGY4</accession>
<gene>
    <name evidence="2" type="ORF">Tci_518382</name>
</gene>
<dbReference type="AlphaFoldDB" id="A0A699IGY4"/>
<comment type="caution">
    <text evidence="2">The sequence shown here is derived from an EMBL/GenBank/DDBJ whole genome shotgun (WGS) entry which is preliminary data.</text>
</comment>
<evidence type="ECO:0000313" key="2">
    <source>
        <dbReference type="EMBL" id="GEZ46409.1"/>
    </source>
</evidence>
<feature type="region of interest" description="Disordered" evidence="1">
    <location>
        <begin position="92"/>
        <end position="120"/>
    </location>
</feature>
<evidence type="ECO:0000256" key="1">
    <source>
        <dbReference type="SAM" id="MobiDB-lite"/>
    </source>
</evidence>
<reference evidence="2" key="1">
    <citation type="journal article" date="2019" name="Sci. Rep.">
        <title>Draft genome of Tanacetum cinerariifolium, the natural source of mosquito coil.</title>
        <authorList>
            <person name="Yamashiro T."/>
            <person name="Shiraishi A."/>
            <person name="Satake H."/>
            <person name="Nakayama K."/>
        </authorList>
    </citation>
    <scope>NUCLEOTIDE SEQUENCE</scope>
</reference>
<feature type="compositionally biased region" description="Basic and acidic residues" evidence="1">
    <location>
        <begin position="104"/>
        <end position="120"/>
    </location>
</feature>
<dbReference type="EMBL" id="BKCJ010282035">
    <property type="protein sequence ID" value="GEZ46409.1"/>
    <property type="molecule type" value="Genomic_DNA"/>
</dbReference>
<name>A0A699IGY4_TANCI</name>
<organism evidence="2">
    <name type="scientific">Tanacetum cinerariifolium</name>
    <name type="common">Dalmatian daisy</name>
    <name type="synonym">Chrysanthemum cinerariifolium</name>
    <dbReference type="NCBI Taxonomy" id="118510"/>
    <lineage>
        <taxon>Eukaryota</taxon>
        <taxon>Viridiplantae</taxon>
        <taxon>Streptophyta</taxon>
        <taxon>Embryophyta</taxon>
        <taxon>Tracheophyta</taxon>
        <taxon>Spermatophyta</taxon>
        <taxon>Magnoliopsida</taxon>
        <taxon>eudicotyledons</taxon>
        <taxon>Gunneridae</taxon>
        <taxon>Pentapetalae</taxon>
        <taxon>asterids</taxon>
        <taxon>campanulids</taxon>
        <taxon>Asterales</taxon>
        <taxon>Asteraceae</taxon>
        <taxon>Asteroideae</taxon>
        <taxon>Anthemideae</taxon>
        <taxon>Anthemidinae</taxon>
        <taxon>Tanacetum</taxon>
    </lineage>
</organism>
<proteinExistence type="predicted"/>
<sequence length="279" mass="31362">MFSIKLNHGGKFTNPPKRMYVGRKVNYVVNIDVDLFNVDEVHMFVQDLGLALERINEDDVGEPSVDKNGNVNVNEERRVVVDKVNVDLNVNEEQTVNVDEDSDKENKHDSSEDEWGRGDDREDFILNEEHVIDEVEVNIKGFTFSVEEQGVDPIVTPNVDLTYEALEVLDFDSFDSDVGDDTPSIRKRNLRKLRKLVYKRSCKGPTVGRPGKKGKKSAGEVIEMFKNGKLTRKGETVTCCKCGQKGHNKRSYKGPIVAGSRAASGLQVYPKHQGKGKHL</sequence>